<evidence type="ECO:0000313" key="2">
    <source>
        <dbReference type="Proteomes" id="UP000663292"/>
    </source>
</evidence>
<protein>
    <submittedName>
        <fullName evidence="1">Proteasome lid subunit RPN8/RPN11, contains Jab1/MPN domain metalloenzyme (JAMM) motif</fullName>
    </submittedName>
</protein>
<dbReference type="GO" id="GO:0000502">
    <property type="term" value="C:proteasome complex"/>
    <property type="evidence" value="ECO:0007669"/>
    <property type="project" value="UniProtKB-KW"/>
</dbReference>
<proteinExistence type="predicted"/>
<name>A0A897NTS5_9EURY</name>
<keyword evidence="1" id="KW-0647">Proteasome</keyword>
<keyword evidence="2" id="KW-1185">Reference proteome</keyword>
<dbReference type="RefSeq" id="WP_229122092.1">
    <property type="nucleotide sequence ID" value="NZ_CP064791.1"/>
</dbReference>
<sequence>MTERNSTRTAGQDSGTTDQCYVTDGLVEYLLEYASDRDPQSVTLSLDTTPAGELDVSSLDPETPVFTHMYLPQAGSSVNAVFGMDLGTPVGQTDGRFVSHPDGRLDVSETDDLHAVVFVAVPPWDRESIRAFDRSGRRLRLETLAVEPPDGAL</sequence>
<dbReference type="Proteomes" id="UP000663292">
    <property type="component" value="Chromosome"/>
</dbReference>
<gene>
    <name evidence="1" type="primary">rri12</name>
    <name evidence="1" type="ORF">HSEST_0602</name>
</gene>
<dbReference type="GeneID" id="68857242"/>
<dbReference type="InterPro" id="IPR058877">
    <property type="entry name" value="JAB/MPN_dom-containing"/>
</dbReference>
<evidence type="ECO:0000313" key="1">
    <source>
        <dbReference type="EMBL" id="QSG14149.1"/>
    </source>
</evidence>
<dbReference type="AlphaFoldDB" id="A0A897NTS5"/>
<dbReference type="Pfam" id="PF26422">
    <property type="entry name" value="Halo_JAB_MPN"/>
    <property type="match status" value="1"/>
</dbReference>
<dbReference type="EMBL" id="CP064791">
    <property type="protein sequence ID" value="QSG14149.1"/>
    <property type="molecule type" value="Genomic_DNA"/>
</dbReference>
<reference evidence="1 2" key="1">
    <citation type="submission" date="2020-11" db="EMBL/GenBank/DDBJ databases">
        <title>Carbohydrate-dependent, anaerobic sulfur respiration: A novel catabolism in halophilic archaea.</title>
        <authorList>
            <person name="Sorokin D.Y."/>
            <person name="Messina E."/>
            <person name="Smedile F."/>
            <person name="La Cono V."/>
            <person name="Hallsworth J.E."/>
            <person name="Yakimov M.M."/>
        </authorList>
    </citation>
    <scope>NUCLEOTIDE SEQUENCE [LARGE SCALE GENOMIC DNA]</scope>
    <source>
        <strain evidence="1 2">HSR-Est</strain>
    </source>
</reference>
<organism evidence="1 2">
    <name type="scientific">Halapricum desulfuricans</name>
    <dbReference type="NCBI Taxonomy" id="2841257"/>
    <lineage>
        <taxon>Archaea</taxon>
        <taxon>Methanobacteriati</taxon>
        <taxon>Methanobacteriota</taxon>
        <taxon>Stenosarchaea group</taxon>
        <taxon>Halobacteria</taxon>
        <taxon>Halobacteriales</taxon>
        <taxon>Haloarculaceae</taxon>
        <taxon>Halapricum</taxon>
    </lineage>
</organism>
<accession>A0A897NTS5</accession>